<feature type="compositionally biased region" description="Pro residues" evidence="1">
    <location>
        <begin position="886"/>
        <end position="897"/>
    </location>
</feature>
<organism evidence="2">
    <name type="scientific">Chromera velia CCMP2878</name>
    <dbReference type="NCBI Taxonomy" id="1169474"/>
    <lineage>
        <taxon>Eukaryota</taxon>
        <taxon>Sar</taxon>
        <taxon>Alveolata</taxon>
        <taxon>Colpodellida</taxon>
        <taxon>Chromeraceae</taxon>
        <taxon>Chromera</taxon>
    </lineage>
</organism>
<reference evidence="2" key="1">
    <citation type="submission" date="2014-11" db="EMBL/GenBank/DDBJ databases">
        <authorList>
            <person name="Otto D Thomas"/>
            <person name="Naeem Raeece"/>
        </authorList>
    </citation>
    <scope>NUCLEOTIDE SEQUENCE</scope>
</reference>
<feature type="compositionally biased region" description="Acidic residues" evidence="1">
    <location>
        <begin position="717"/>
        <end position="726"/>
    </location>
</feature>
<dbReference type="VEuPathDB" id="CryptoDB:Cvel_26726"/>
<feature type="region of interest" description="Disordered" evidence="1">
    <location>
        <begin position="963"/>
        <end position="1012"/>
    </location>
</feature>
<name>A0A0G4HES4_9ALVE</name>
<feature type="compositionally biased region" description="Acidic residues" evidence="1">
    <location>
        <begin position="539"/>
        <end position="559"/>
    </location>
</feature>
<accession>A0A0G4HES4</accession>
<feature type="compositionally biased region" description="Basic and acidic residues" evidence="1">
    <location>
        <begin position="982"/>
        <end position="996"/>
    </location>
</feature>
<sequence>MGQLASCSTCLHEKDFYDFKCPVRQDLTYEFDYRTHMEGPIWSLSSANPKNIGRGVMLCTATDITEDNQDPNTKRSVPQDTNPAVYTVQMYKKPSGSRLVVTGRIRLDIPPKASFLLGDDMSSACIFAVCVRGVSCWNYKGHAFPPPFRSKDPVVGRHRSRRKTFAEVAKEASDARHLPPPKYNSSSPFASPRHSPPKHVSSEPGEVVGGVYACFYLLKKDNEVTLRVCLSTVLPTLKLPLSADEQEAVLKCLCGGVGRASPEGEEKAGKSREKGEKEKQPPEVSSPSWVATFSEAKLASADLSPIADGPSWIDFALLDDGGAHLQLDTIVRSKSTETLRVRLQEICSVNADREDAEVAIGFSDLPTALPSATAAVQALYVSDRRLSTSPPKSPADLRALALARQSASVWDDYPPPVDPVNFRWVGEVFASELSGLLRRDETQRERPFWFHKRLQRSELSALLPEVLIRRLKRAVAMEERRQKGGGSPSSRKAGGSPSSSSAARSGSPLSNENAGGEQEEGKEKEESGDSSSSPKSPQQEEEEAERDGEAPENSDESADSPDSSVRKLDAEKLMDQICKDPGSPTAPPLSKQGELWFCRSNPMRGYSYVATGTNLEQALSMVVGVRVRTTTESLRIMDNGIFLDPDDNGALPLVLPTSAGVFFGLEEVGAGLLSEGSHRLNPSPAGTGILRLFAEHDGLVIDQQVLATSTEAREEVSGDPEGEGGAEGEGGGLMARRVGPGEVEETFASESRRLYLRKTLVHQEIVESRQAGMWYRVTIVWPDGRRQTASLDVPRTWVLTDDASPYDYALSTRRRSSDVVESPMWPISFDNRPMESKMDRILLYTRVRHEPVLPGRQLNSAMDSSLIRTEEDGDARLQSAEGSPIASPPLQTPPAEPAEPASLENPTPQQSQLALPVPGIFSQESLARQSEMETELGQALRSSAPATPKMSPLKQALTTMLEEEKEKGIGGESPQPFTSSSGEKRAKEGAEGKEGENGGGGAGAGAGAGGMQKKHSSFAMRSLSACESADLWLNRFYSIEEDQSSLGLGEMVSDAQLLKQPFWVRPAVEHVLAASLLENPIYPWPPSIARIPGVVRSPSNRM</sequence>
<feature type="compositionally biased region" description="Basic and acidic residues" evidence="1">
    <location>
        <begin position="262"/>
        <end position="281"/>
    </location>
</feature>
<protein>
    <submittedName>
        <fullName evidence="2">Uncharacterized protein</fullName>
    </submittedName>
</protein>
<gene>
    <name evidence="2" type="ORF">Cvel_26726</name>
</gene>
<feature type="region of interest" description="Disordered" evidence="1">
    <location>
        <begin position="478"/>
        <end position="565"/>
    </location>
</feature>
<feature type="region of interest" description="Disordered" evidence="1">
    <location>
        <begin position="926"/>
        <end position="951"/>
    </location>
</feature>
<feature type="region of interest" description="Disordered" evidence="1">
    <location>
        <begin position="161"/>
        <end position="203"/>
    </location>
</feature>
<feature type="compositionally biased region" description="Basic and acidic residues" evidence="1">
    <location>
        <begin position="164"/>
        <end position="177"/>
    </location>
</feature>
<evidence type="ECO:0000256" key="1">
    <source>
        <dbReference type="SAM" id="MobiDB-lite"/>
    </source>
</evidence>
<feature type="compositionally biased region" description="Gly residues" evidence="1">
    <location>
        <begin position="997"/>
        <end position="1010"/>
    </location>
</feature>
<feature type="compositionally biased region" description="Low complexity" evidence="1">
    <location>
        <begin position="488"/>
        <end position="516"/>
    </location>
</feature>
<feature type="region of interest" description="Disordered" evidence="1">
    <location>
        <begin position="260"/>
        <end position="287"/>
    </location>
</feature>
<proteinExistence type="predicted"/>
<dbReference type="EMBL" id="CDMZ01002446">
    <property type="protein sequence ID" value="CEM42412.1"/>
    <property type="molecule type" value="Genomic_DNA"/>
</dbReference>
<dbReference type="AlphaFoldDB" id="A0A0G4HES4"/>
<feature type="region of interest" description="Disordered" evidence="1">
    <location>
        <begin position="710"/>
        <end position="734"/>
    </location>
</feature>
<evidence type="ECO:0000313" key="2">
    <source>
        <dbReference type="EMBL" id="CEM42412.1"/>
    </source>
</evidence>
<feature type="region of interest" description="Disordered" evidence="1">
    <location>
        <begin position="871"/>
        <end position="913"/>
    </location>
</feature>